<protein>
    <submittedName>
        <fullName evidence="6">TetR family transcriptional regulator</fullName>
    </submittedName>
</protein>
<evidence type="ECO:0000256" key="2">
    <source>
        <dbReference type="ARBA" id="ARBA00023125"/>
    </source>
</evidence>
<accession>A0ABX1BZD7</accession>
<dbReference type="InterPro" id="IPR009057">
    <property type="entry name" value="Homeodomain-like_sf"/>
</dbReference>
<evidence type="ECO:0000256" key="4">
    <source>
        <dbReference type="PROSITE-ProRule" id="PRU00335"/>
    </source>
</evidence>
<dbReference type="InterPro" id="IPR050109">
    <property type="entry name" value="HTH-type_TetR-like_transc_reg"/>
</dbReference>
<feature type="DNA-binding region" description="H-T-H motif" evidence="4">
    <location>
        <begin position="38"/>
        <end position="57"/>
    </location>
</feature>
<reference evidence="6 7" key="1">
    <citation type="submission" date="2020-03" db="EMBL/GenBank/DDBJ databases">
        <title>WGS of actinomycetes isolated from Thailand.</title>
        <authorList>
            <person name="Thawai C."/>
        </authorList>
    </citation>
    <scope>NUCLEOTIDE SEQUENCE [LARGE SCALE GENOMIC DNA]</scope>
    <source>
        <strain evidence="6 7">PLAI 1-29</strain>
    </source>
</reference>
<dbReference type="PANTHER" id="PTHR30055:SF238">
    <property type="entry name" value="MYCOFACTOCIN BIOSYNTHESIS TRANSCRIPTIONAL REGULATOR MFTR-RELATED"/>
    <property type="match status" value="1"/>
</dbReference>
<keyword evidence="3" id="KW-0804">Transcription</keyword>
<dbReference type="PRINTS" id="PR00455">
    <property type="entry name" value="HTHTETR"/>
</dbReference>
<dbReference type="InterPro" id="IPR001647">
    <property type="entry name" value="HTH_TetR"/>
</dbReference>
<keyword evidence="1" id="KW-0805">Transcription regulation</keyword>
<dbReference type="EMBL" id="JAATEN010000005">
    <property type="protein sequence ID" value="NJQ00699.1"/>
    <property type="molecule type" value="Genomic_DNA"/>
</dbReference>
<dbReference type="Pfam" id="PF17754">
    <property type="entry name" value="TetR_C_14"/>
    <property type="match status" value="1"/>
</dbReference>
<feature type="domain" description="HTH tetR-type" evidence="5">
    <location>
        <begin position="15"/>
        <end position="75"/>
    </location>
</feature>
<dbReference type="Gene3D" id="1.10.357.10">
    <property type="entry name" value="Tetracycline Repressor, domain 2"/>
    <property type="match status" value="1"/>
</dbReference>
<dbReference type="RefSeq" id="WP_168101289.1">
    <property type="nucleotide sequence ID" value="NZ_JAATEN010000005.1"/>
</dbReference>
<comment type="caution">
    <text evidence="6">The sequence shown here is derived from an EMBL/GenBank/DDBJ whole genome shotgun (WGS) entry which is preliminary data.</text>
</comment>
<evidence type="ECO:0000313" key="6">
    <source>
        <dbReference type="EMBL" id="NJQ00699.1"/>
    </source>
</evidence>
<keyword evidence="7" id="KW-1185">Reference proteome</keyword>
<dbReference type="Proteomes" id="UP000695264">
    <property type="component" value="Unassembled WGS sequence"/>
</dbReference>
<proteinExistence type="predicted"/>
<dbReference type="Pfam" id="PF00440">
    <property type="entry name" value="TetR_N"/>
    <property type="match status" value="1"/>
</dbReference>
<dbReference type="PANTHER" id="PTHR30055">
    <property type="entry name" value="HTH-TYPE TRANSCRIPTIONAL REGULATOR RUTR"/>
    <property type="match status" value="1"/>
</dbReference>
<keyword evidence="2 4" id="KW-0238">DNA-binding</keyword>
<evidence type="ECO:0000259" key="5">
    <source>
        <dbReference type="PROSITE" id="PS50977"/>
    </source>
</evidence>
<organism evidence="6 7">
    <name type="scientific">Streptomyces zingiberis</name>
    <dbReference type="NCBI Taxonomy" id="2053010"/>
    <lineage>
        <taxon>Bacteria</taxon>
        <taxon>Bacillati</taxon>
        <taxon>Actinomycetota</taxon>
        <taxon>Actinomycetes</taxon>
        <taxon>Kitasatosporales</taxon>
        <taxon>Streptomycetaceae</taxon>
        <taxon>Streptomyces</taxon>
    </lineage>
</organism>
<name>A0ABX1BZD7_9ACTN</name>
<gene>
    <name evidence="6" type="ORF">HCK00_09155</name>
</gene>
<evidence type="ECO:0000256" key="3">
    <source>
        <dbReference type="ARBA" id="ARBA00023163"/>
    </source>
</evidence>
<dbReference type="SUPFAM" id="SSF46689">
    <property type="entry name" value="Homeodomain-like"/>
    <property type="match status" value="1"/>
</dbReference>
<evidence type="ECO:0000256" key="1">
    <source>
        <dbReference type="ARBA" id="ARBA00023015"/>
    </source>
</evidence>
<dbReference type="InterPro" id="IPR041347">
    <property type="entry name" value="MftR_C"/>
</dbReference>
<dbReference type="PROSITE" id="PS50977">
    <property type="entry name" value="HTH_TETR_2"/>
    <property type="match status" value="1"/>
</dbReference>
<evidence type="ECO:0000313" key="7">
    <source>
        <dbReference type="Proteomes" id="UP000695264"/>
    </source>
</evidence>
<sequence>MSEQAELNLRERTRRAVRSEIVSAAMDVFCRQGFENTTVEEIARAAGISRRSYFRYFPSKDAALAEGLAVIGATVVESLARRPGSEAPWDALRRAFDPLLEHAENEPGARALGSLMLERPALRHDKDTAWHGAIAGALEARMPDHDGDVRFQAEVLASAALACLHTAQARWLSTDGTRLADLLDTAMGTVRDLPTR</sequence>